<keyword evidence="1" id="KW-0812">Transmembrane</keyword>
<accession>A0A0W1AGL9</accession>
<proteinExistence type="predicted"/>
<gene>
    <name evidence="2" type="ORF">Lwal_1183</name>
</gene>
<protein>
    <submittedName>
        <fullName evidence="2">Uncharacterized protein</fullName>
    </submittedName>
</protein>
<dbReference type="AlphaFoldDB" id="A0A0W1AGL9"/>
<dbReference type="EMBL" id="LNZB01000031">
    <property type="protein sequence ID" value="KTD80486.1"/>
    <property type="molecule type" value="Genomic_DNA"/>
</dbReference>
<dbReference type="PATRIC" id="fig|66969.6.peg.1297"/>
<evidence type="ECO:0000313" key="3">
    <source>
        <dbReference type="Proteomes" id="UP000054729"/>
    </source>
</evidence>
<dbReference type="RefSeq" id="WP_231950963.1">
    <property type="nucleotide sequence ID" value="NZ_CAAAIQ010000008.1"/>
</dbReference>
<keyword evidence="3" id="KW-1185">Reference proteome</keyword>
<dbReference type="CDD" id="cd21821">
    <property type="entry name" value="MavE"/>
    <property type="match status" value="1"/>
</dbReference>
<evidence type="ECO:0000313" key="2">
    <source>
        <dbReference type="EMBL" id="KTD80486.1"/>
    </source>
</evidence>
<name>A0A0W1AGL9_9GAMM</name>
<evidence type="ECO:0000256" key="1">
    <source>
        <dbReference type="SAM" id="Phobius"/>
    </source>
</evidence>
<organism evidence="2 3">
    <name type="scientific">Legionella waltersii</name>
    <dbReference type="NCBI Taxonomy" id="66969"/>
    <lineage>
        <taxon>Bacteria</taxon>
        <taxon>Pseudomonadati</taxon>
        <taxon>Pseudomonadota</taxon>
        <taxon>Gammaproteobacteria</taxon>
        <taxon>Legionellales</taxon>
        <taxon>Legionellaceae</taxon>
        <taxon>Legionella</taxon>
    </lineage>
</organism>
<sequence length="174" mass="20086">MMKKLEREFLINSLMHLETILSINDELNFAIKHIASGNQDDPRYQINSKITDADKWLDRDKLKFTAAISEAVVRTSKYLFTDVAEEIKELNSAQTMLFDIYVPRLTANTDERDRLTSVRQNGETIRAELMKELRDEVKEEVPYTSTFDNKFTLFSFVTASVLVIGTTVIQALRQ</sequence>
<feature type="transmembrane region" description="Helical" evidence="1">
    <location>
        <begin position="151"/>
        <end position="172"/>
    </location>
</feature>
<keyword evidence="1" id="KW-0472">Membrane</keyword>
<dbReference type="Proteomes" id="UP000054729">
    <property type="component" value="Unassembled WGS sequence"/>
</dbReference>
<dbReference type="STRING" id="66969.Lwal_1183"/>
<keyword evidence="1" id="KW-1133">Transmembrane helix</keyword>
<reference evidence="2 3" key="1">
    <citation type="submission" date="2015-11" db="EMBL/GenBank/DDBJ databases">
        <title>Genomic analysis of 38 Legionella species identifies large and diverse effector repertoires.</title>
        <authorList>
            <person name="Burstein D."/>
            <person name="Amaro F."/>
            <person name="Zusman T."/>
            <person name="Lifshitz Z."/>
            <person name="Cohen O."/>
            <person name="Gilbert J.A."/>
            <person name="Pupko T."/>
            <person name="Shuman H.A."/>
            <person name="Segal G."/>
        </authorList>
    </citation>
    <scope>NUCLEOTIDE SEQUENCE [LARGE SCALE GENOMIC DNA]</scope>
    <source>
        <strain evidence="2 3">ATCC 51914</strain>
    </source>
</reference>
<comment type="caution">
    <text evidence="2">The sequence shown here is derived from an EMBL/GenBank/DDBJ whole genome shotgun (WGS) entry which is preliminary data.</text>
</comment>